<sequence>MEAVKQVGKLITPRVNDLTCRRIKHLYKDGKARRGKHPTYLFTNDIQ</sequence>
<dbReference type="HOGENOM" id="CLU_3171624_0_0_10"/>
<protein>
    <submittedName>
        <fullName evidence="1">Uncharacterized protein</fullName>
    </submittedName>
</protein>
<reference evidence="1 2" key="1">
    <citation type="submission" date="2013-08" db="EMBL/GenBank/DDBJ databases">
        <authorList>
            <person name="Weinstock G."/>
            <person name="Sodergren E."/>
            <person name="Wylie T."/>
            <person name="Fulton L."/>
            <person name="Fulton R."/>
            <person name="Fronick C."/>
            <person name="O'Laughlin M."/>
            <person name="Godfrey J."/>
            <person name="Miner T."/>
            <person name="Herter B."/>
            <person name="Appelbaum E."/>
            <person name="Cordes M."/>
            <person name="Lek S."/>
            <person name="Wollam A."/>
            <person name="Pepin K.H."/>
            <person name="Palsikar V.B."/>
            <person name="Mitreva M."/>
            <person name="Wilson R.K."/>
        </authorList>
    </citation>
    <scope>NUCLEOTIDE SEQUENCE [LARGE SCALE GENOMIC DNA]</scope>
    <source>
        <strain evidence="1 2">ATCC 15930</strain>
    </source>
</reference>
<dbReference type="EMBL" id="JNGW01000090">
    <property type="protein sequence ID" value="KDR51819.1"/>
    <property type="molecule type" value="Genomic_DNA"/>
</dbReference>
<comment type="caution">
    <text evidence="1">The sequence shown here is derived from an EMBL/GenBank/DDBJ whole genome shotgun (WGS) entry which is preliminary data.</text>
</comment>
<dbReference type="PATRIC" id="fig|1122985.7.peg.2177"/>
<dbReference type="AlphaFoldDB" id="A0A069QIE7"/>
<accession>A0A069QIE7</accession>
<proteinExistence type="predicted"/>
<gene>
    <name evidence="1" type="ORF">HMPREF1991_02099</name>
</gene>
<evidence type="ECO:0000313" key="2">
    <source>
        <dbReference type="Proteomes" id="UP000027442"/>
    </source>
</evidence>
<organism evidence="1 2">
    <name type="scientific">Hoylesella loescheii DSM 19665 = JCM 12249 = ATCC 15930</name>
    <dbReference type="NCBI Taxonomy" id="1122985"/>
    <lineage>
        <taxon>Bacteria</taxon>
        <taxon>Pseudomonadati</taxon>
        <taxon>Bacteroidota</taxon>
        <taxon>Bacteroidia</taxon>
        <taxon>Bacteroidales</taxon>
        <taxon>Prevotellaceae</taxon>
        <taxon>Hoylesella</taxon>
    </lineage>
</organism>
<evidence type="ECO:0000313" key="1">
    <source>
        <dbReference type="EMBL" id="KDR51819.1"/>
    </source>
</evidence>
<keyword evidence="2" id="KW-1185">Reference proteome</keyword>
<dbReference type="Proteomes" id="UP000027442">
    <property type="component" value="Unassembled WGS sequence"/>
</dbReference>
<name>A0A069QIE7_HOYLO</name>